<dbReference type="Proteomes" id="UP000182253">
    <property type="component" value="Unassembled WGS sequence"/>
</dbReference>
<feature type="transmembrane region" description="Helical" evidence="13">
    <location>
        <begin position="52"/>
        <end position="71"/>
    </location>
</feature>
<keyword evidence="6 13" id="KW-0812">Transmembrane</keyword>
<dbReference type="InterPro" id="IPR052348">
    <property type="entry name" value="Metallopeptidase_M50B"/>
</dbReference>
<keyword evidence="9" id="KW-0862">Zinc</keyword>
<comment type="subcellular location">
    <subcellularLocation>
        <location evidence="2">Cell membrane</location>
        <topology evidence="2">Multi-pass membrane protein</topology>
    </subcellularLocation>
</comment>
<dbReference type="PANTHER" id="PTHR35864:SF1">
    <property type="entry name" value="ZINC METALLOPROTEASE YWHC-RELATED"/>
    <property type="match status" value="1"/>
</dbReference>
<evidence type="ECO:0000256" key="8">
    <source>
        <dbReference type="ARBA" id="ARBA00022801"/>
    </source>
</evidence>
<evidence type="ECO:0000259" key="14">
    <source>
        <dbReference type="Pfam" id="PF02163"/>
    </source>
</evidence>
<dbReference type="InterPro" id="IPR044537">
    <property type="entry name" value="Rip2-like"/>
</dbReference>
<evidence type="ECO:0000256" key="7">
    <source>
        <dbReference type="ARBA" id="ARBA00022723"/>
    </source>
</evidence>
<keyword evidence="10 13" id="KW-1133">Transmembrane helix</keyword>
<name>A0A1F6UUZ1_9BACT</name>
<keyword evidence="4" id="KW-1003">Cell membrane</keyword>
<dbReference type="STRING" id="1801735.A2645_01640"/>
<keyword evidence="7" id="KW-0479">Metal-binding</keyword>
<dbReference type="CDD" id="cd06158">
    <property type="entry name" value="S2P-M50_like_1"/>
    <property type="match status" value="1"/>
</dbReference>
<dbReference type="GO" id="GO:0005886">
    <property type="term" value="C:plasma membrane"/>
    <property type="evidence" value="ECO:0007669"/>
    <property type="project" value="UniProtKB-SubCell"/>
</dbReference>
<dbReference type="GO" id="GO:0006508">
    <property type="term" value="P:proteolysis"/>
    <property type="evidence" value="ECO:0007669"/>
    <property type="project" value="UniProtKB-KW"/>
</dbReference>
<evidence type="ECO:0000256" key="2">
    <source>
        <dbReference type="ARBA" id="ARBA00004651"/>
    </source>
</evidence>
<keyword evidence="8" id="KW-0378">Hydrolase</keyword>
<evidence type="ECO:0000313" key="16">
    <source>
        <dbReference type="Proteomes" id="UP000182253"/>
    </source>
</evidence>
<evidence type="ECO:0000256" key="1">
    <source>
        <dbReference type="ARBA" id="ARBA00001947"/>
    </source>
</evidence>
<evidence type="ECO:0000256" key="3">
    <source>
        <dbReference type="ARBA" id="ARBA00007931"/>
    </source>
</evidence>
<dbReference type="PANTHER" id="PTHR35864">
    <property type="entry name" value="ZINC METALLOPROTEASE MJ0611-RELATED"/>
    <property type="match status" value="1"/>
</dbReference>
<accession>A0A1F6UUZ1</accession>
<evidence type="ECO:0000256" key="6">
    <source>
        <dbReference type="ARBA" id="ARBA00022692"/>
    </source>
</evidence>
<protein>
    <recommendedName>
        <fullName evidence="14">Peptidase M50 domain-containing protein</fullName>
    </recommendedName>
</protein>
<comment type="similarity">
    <text evidence="3">Belongs to the peptidase M50B family.</text>
</comment>
<dbReference type="GO" id="GO:0046872">
    <property type="term" value="F:metal ion binding"/>
    <property type="evidence" value="ECO:0007669"/>
    <property type="project" value="UniProtKB-KW"/>
</dbReference>
<evidence type="ECO:0000256" key="5">
    <source>
        <dbReference type="ARBA" id="ARBA00022670"/>
    </source>
</evidence>
<gene>
    <name evidence="15" type="ORF">A2645_01640</name>
</gene>
<keyword evidence="5" id="KW-0645">Protease</keyword>
<evidence type="ECO:0000256" key="9">
    <source>
        <dbReference type="ARBA" id="ARBA00022833"/>
    </source>
</evidence>
<evidence type="ECO:0000256" key="4">
    <source>
        <dbReference type="ARBA" id="ARBA00022475"/>
    </source>
</evidence>
<feature type="transmembrane region" description="Helical" evidence="13">
    <location>
        <begin position="7"/>
        <end position="32"/>
    </location>
</feature>
<keyword evidence="11" id="KW-0482">Metalloprotease</keyword>
<dbReference type="EMBL" id="MFTL01000028">
    <property type="protein sequence ID" value="OGI61138.1"/>
    <property type="molecule type" value="Genomic_DNA"/>
</dbReference>
<evidence type="ECO:0000256" key="11">
    <source>
        <dbReference type="ARBA" id="ARBA00023049"/>
    </source>
</evidence>
<evidence type="ECO:0000256" key="12">
    <source>
        <dbReference type="ARBA" id="ARBA00023136"/>
    </source>
</evidence>
<keyword evidence="12 13" id="KW-0472">Membrane</keyword>
<reference evidence="15 16" key="1">
    <citation type="journal article" date="2016" name="Nat. Commun.">
        <title>Thousands of microbial genomes shed light on interconnected biogeochemical processes in an aquifer system.</title>
        <authorList>
            <person name="Anantharaman K."/>
            <person name="Brown C.T."/>
            <person name="Hug L.A."/>
            <person name="Sharon I."/>
            <person name="Castelle C.J."/>
            <person name="Probst A.J."/>
            <person name="Thomas B.C."/>
            <person name="Singh A."/>
            <person name="Wilkins M.J."/>
            <person name="Karaoz U."/>
            <person name="Brodie E.L."/>
            <person name="Williams K.H."/>
            <person name="Hubbard S.S."/>
            <person name="Banfield J.F."/>
        </authorList>
    </citation>
    <scope>NUCLEOTIDE SEQUENCE [LARGE SCALE GENOMIC DNA]</scope>
</reference>
<comment type="cofactor">
    <cofactor evidence="1">
        <name>Zn(2+)</name>
        <dbReference type="ChEBI" id="CHEBI:29105"/>
    </cofactor>
</comment>
<dbReference type="Pfam" id="PF02163">
    <property type="entry name" value="Peptidase_M50"/>
    <property type="match status" value="1"/>
</dbReference>
<feature type="transmembrane region" description="Helical" evidence="13">
    <location>
        <begin position="146"/>
        <end position="167"/>
    </location>
</feature>
<comment type="caution">
    <text evidence="15">The sequence shown here is derived from an EMBL/GenBank/DDBJ whole genome shotgun (WGS) entry which is preliminary data.</text>
</comment>
<feature type="transmembrane region" description="Helical" evidence="13">
    <location>
        <begin position="196"/>
        <end position="220"/>
    </location>
</feature>
<feature type="domain" description="Peptidase M50" evidence="14">
    <location>
        <begin position="9"/>
        <end position="207"/>
    </location>
</feature>
<dbReference type="GO" id="GO:0008237">
    <property type="term" value="F:metallopeptidase activity"/>
    <property type="evidence" value="ECO:0007669"/>
    <property type="project" value="UniProtKB-KW"/>
</dbReference>
<dbReference type="AlphaFoldDB" id="A0A1F6UUZ1"/>
<evidence type="ECO:0000256" key="10">
    <source>
        <dbReference type="ARBA" id="ARBA00022989"/>
    </source>
</evidence>
<proteinExistence type="inferred from homology"/>
<evidence type="ECO:0000256" key="13">
    <source>
        <dbReference type="SAM" id="Phobius"/>
    </source>
</evidence>
<evidence type="ECO:0000313" key="15">
    <source>
        <dbReference type="EMBL" id="OGI61138.1"/>
    </source>
</evidence>
<dbReference type="InterPro" id="IPR008915">
    <property type="entry name" value="Peptidase_M50"/>
</dbReference>
<feature type="transmembrane region" description="Helical" evidence="13">
    <location>
        <begin position="92"/>
        <end position="116"/>
    </location>
</feature>
<organism evidence="15 16">
    <name type="scientific">Candidatus Nomurabacteria bacterium RIFCSPHIGHO2_01_FULL_39_9</name>
    <dbReference type="NCBI Taxonomy" id="1801735"/>
    <lineage>
        <taxon>Bacteria</taxon>
        <taxon>Candidatus Nomuraibacteriota</taxon>
    </lineage>
</organism>
<sequence length="228" mass="25354">MQAVDSIFYIVVLILSVIIHEISHGYAALYFGDQTAKLAGRLTLNPLKHLDPFGSVLIPLFLVILHSPFLIGWARPVPFNPHNLRNQKLGTLWVAAAGILSNFLIAIIFGLTSMIIPVASEVKTSLFQVILNRGSIMGVASNGLEAAVGIMFVIILVNIVLAIFNLVPLPPLDGSRILFTLLGNRFRQIEFFLERYAIFVLLIFIFFLWQKIAPIVFSLFKLFTGVSF</sequence>